<comment type="caution">
    <text evidence="2">The sequence shown here is derived from an EMBL/GenBank/DDBJ whole genome shotgun (WGS) entry which is preliminary data.</text>
</comment>
<organism evidence="2 3">
    <name type="scientific">Sphingomonas ursincola</name>
    <dbReference type="NCBI Taxonomy" id="56361"/>
    <lineage>
        <taxon>Bacteria</taxon>
        <taxon>Pseudomonadati</taxon>
        <taxon>Pseudomonadota</taxon>
        <taxon>Alphaproteobacteria</taxon>
        <taxon>Sphingomonadales</taxon>
        <taxon>Sphingomonadaceae</taxon>
        <taxon>Sphingomonas</taxon>
    </lineage>
</organism>
<protein>
    <submittedName>
        <fullName evidence="2">Uncharacterized protein</fullName>
    </submittedName>
</protein>
<reference evidence="2 3" key="1">
    <citation type="journal article" date="1994" name="Int. J. Syst. Bacteriol.">
        <title>Phylogenetic positions of novel aerobic, bacteriochlorophyll a-containing bacteria and description of Roseococcus thiosulfatophilus gen. nov., sp. nov., Erythromicrobium ramosum gen. nov., sp. nov., and Erythrobacter litoralis sp. nov.</title>
        <authorList>
            <person name="Yurkov V."/>
            <person name="Stackebrandt E."/>
            <person name="Holmes A."/>
            <person name="Fuerst J.A."/>
            <person name="Hugenholtz P."/>
            <person name="Golecki J."/>
            <person name="Gad'on N."/>
            <person name="Gorlenko V.M."/>
            <person name="Kompantseva E.I."/>
            <person name="Drews G."/>
        </authorList>
    </citation>
    <scope>NUCLEOTIDE SEQUENCE [LARGE SCALE GENOMIC DNA]</scope>
    <source>
        <strain evidence="2 3">KR-99</strain>
    </source>
</reference>
<dbReference type="AlphaFoldDB" id="A0A7V8RDT1"/>
<feature type="transmembrane region" description="Helical" evidence="1">
    <location>
        <begin position="57"/>
        <end position="82"/>
    </location>
</feature>
<keyword evidence="3" id="KW-1185">Reference proteome</keyword>
<sequence length="91" mass="9896">MGYSDQEQQQLAPRSVSYIAILGLAAVALAAFLMFGFDAAADWIGLSKGSGFFLAGMLLLLNAILVVGFAIDLVIYCLLRLLRHSRYVNKL</sequence>
<accession>A0A7V8RDT1</accession>
<keyword evidence="1" id="KW-0812">Transmembrane</keyword>
<name>A0A7V8RDT1_9SPHN</name>
<evidence type="ECO:0000313" key="2">
    <source>
        <dbReference type="EMBL" id="MBA1374566.1"/>
    </source>
</evidence>
<proteinExistence type="predicted"/>
<keyword evidence="1" id="KW-1133">Transmembrane helix</keyword>
<dbReference type="RefSeq" id="WP_066282364.1">
    <property type="nucleotide sequence ID" value="NZ_BAAAGB010000001.1"/>
</dbReference>
<keyword evidence="1" id="KW-0472">Membrane</keyword>
<evidence type="ECO:0000256" key="1">
    <source>
        <dbReference type="SAM" id="Phobius"/>
    </source>
</evidence>
<feature type="transmembrane region" description="Helical" evidence="1">
    <location>
        <begin position="16"/>
        <end position="37"/>
    </location>
</feature>
<evidence type="ECO:0000313" key="3">
    <source>
        <dbReference type="Proteomes" id="UP000589292"/>
    </source>
</evidence>
<dbReference type="Proteomes" id="UP000589292">
    <property type="component" value="Unassembled WGS sequence"/>
</dbReference>
<dbReference type="EMBL" id="VDES01000002">
    <property type="protein sequence ID" value="MBA1374566.1"/>
    <property type="molecule type" value="Genomic_DNA"/>
</dbReference>
<gene>
    <name evidence="2" type="ORF">FG486_09460</name>
</gene>